<evidence type="ECO:0000313" key="2">
    <source>
        <dbReference type="Proteomes" id="UP000504634"/>
    </source>
</evidence>
<sequence length="67" mass="7700">MSFINGFKKFSGTTVGLMAIGVGSTFILVIGHRFIVRPLMNKKRRLDAEAYADYIFQQESERRQRTT</sequence>
<keyword evidence="1" id="KW-0472">Membrane</keyword>
<evidence type="ECO:0000313" key="3">
    <source>
        <dbReference type="RefSeq" id="XP_030377271.1"/>
    </source>
</evidence>
<reference evidence="3" key="1">
    <citation type="submission" date="2025-08" db="UniProtKB">
        <authorList>
            <consortium name="RefSeq"/>
        </authorList>
    </citation>
    <scope>IDENTIFICATION</scope>
    <source>
        <strain evidence="3">11010-0011.00</strain>
        <tissue evidence="3">Whole body</tissue>
    </source>
</reference>
<protein>
    <submittedName>
        <fullName evidence="3">Uncharacterized protein LOC115626147</fullName>
    </submittedName>
</protein>
<dbReference type="RefSeq" id="XP_030377271.1">
    <property type="nucleotide sequence ID" value="XM_030521411.1"/>
</dbReference>
<dbReference type="GeneID" id="115626147"/>
<evidence type="ECO:0000256" key="1">
    <source>
        <dbReference type="SAM" id="Phobius"/>
    </source>
</evidence>
<gene>
    <name evidence="3" type="primary">LOC115626147</name>
</gene>
<feature type="transmembrane region" description="Helical" evidence="1">
    <location>
        <begin position="15"/>
        <end position="36"/>
    </location>
</feature>
<keyword evidence="2" id="KW-1185">Reference proteome</keyword>
<dbReference type="Proteomes" id="UP000504634">
    <property type="component" value="Unplaced"/>
</dbReference>
<dbReference type="AlphaFoldDB" id="A0A6J2TKZ0"/>
<keyword evidence="1" id="KW-0812">Transmembrane</keyword>
<dbReference type="OrthoDB" id="7818297at2759"/>
<accession>A0A6J2TKZ0</accession>
<name>A0A6J2TKZ0_DROLE</name>
<organism evidence="2 3">
    <name type="scientific">Drosophila lebanonensis</name>
    <name type="common">Fruit fly</name>
    <name type="synonym">Scaptodrosophila lebanonensis</name>
    <dbReference type="NCBI Taxonomy" id="7225"/>
    <lineage>
        <taxon>Eukaryota</taxon>
        <taxon>Metazoa</taxon>
        <taxon>Ecdysozoa</taxon>
        <taxon>Arthropoda</taxon>
        <taxon>Hexapoda</taxon>
        <taxon>Insecta</taxon>
        <taxon>Pterygota</taxon>
        <taxon>Neoptera</taxon>
        <taxon>Endopterygota</taxon>
        <taxon>Diptera</taxon>
        <taxon>Brachycera</taxon>
        <taxon>Muscomorpha</taxon>
        <taxon>Ephydroidea</taxon>
        <taxon>Drosophilidae</taxon>
        <taxon>Scaptodrosophila</taxon>
    </lineage>
</organism>
<proteinExistence type="predicted"/>
<keyword evidence="1" id="KW-1133">Transmembrane helix</keyword>